<dbReference type="RefSeq" id="WP_283712964.1">
    <property type="nucleotide sequence ID" value="NZ_JASJEW010000002.1"/>
</dbReference>
<keyword evidence="2" id="KW-1185">Reference proteome</keyword>
<organism evidence="1 2">
    <name type="scientific">Kribbibacterium absianum</name>
    <dbReference type="NCBI Taxonomy" id="3044210"/>
    <lineage>
        <taxon>Bacteria</taxon>
        <taxon>Bacillati</taxon>
        <taxon>Actinomycetota</taxon>
        <taxon>Coriobacteriia</taxon>
        <taxon>Coriobacteriales</taxon>
        <taxon>Kribbibacteriaceae</taxon>
        <taxon>Kribbibacterium</taxon>
    </lineage>
</organism>
<dbReference type="EMBL" id="JASJEX010000003">
    <property type="protein sequence ID" value="MDJ1129843.1"/>
    <property type="molecule type" value="Genomic_DNA"/>
</dbReference>
<gene>
    <name evidence="1" type="ORF">QJ043_07110</name>
</gene>
<name>A0ABT6ZLC0_9ACTN</name>
<accession>A0ABT6ZLC0</accession>
<dbReference type="Proteomes" id="UP001431693">
    <property type="component" value="Unassembled WGS sequence"/>
</dbReference>
<protein>
    <recommendedName>
        <fullName evidence="3">SMI1/KNR4 family protein</fullName>
    </recommendedName>
</protein>
<evidence type="ECO:0000313" key="1">
    <source>
        <dbReference type="EMBL" id="MDJ1129843.1"/>
    </source>
</evidence>
<evidence type="ECO:0008006" key="3">
    <source>
        <dbReference type="Google" id="ProtNLM"/>
    </source>
</evidence>
<evidence type="ECO:0000313" key="2">
    <source>
        <dbReference type="Proteomes" id="UP001431693"/>
    </source>
</evidence>
<proteinExistence type="predicted"/>
<comment type="caution">
    <text evidence="1">The sequence shown here is derived from an EMBL/GenBank/DDBJ whole genome shotgun (WGS) entry which is preliminary data.</text>
</comment>
<sequence length="460" mass="52231">MGYPLRVKMTEPEVQELLELHTEYGLRPRTPWGLVGQCLALACAEPLMPYAKTPDETARFYAEHGLETRKREVRVWAEFPRGDIDDWLDPEEFDLAYDWQWDSARTGETKEEIRRRYWRDEFPEESGWHEIAVHEEDGWCAVTIDHVMIAEAGQGLLPCPPVGRLRDLEASDRSRELLRALAAATRQVARALDDGAYGPDAEARMPPQCRWGEMSRADWVRIEEWNPWLNDMDEQDAVALAARLRAEAPDVPWRSEEGPWDTRPLTSRMYFDLLREGYRATGRKLDDGSQYRRGTFPDEDGRSWYLAFADGRDHGLLDLDPDDPEAFAGWLRGPGAAPDHAFEVLAGHGYSRCDLYPEVSGRGWRLRLSGPSGCHGGDLARMWAAMTDAGGAVVLDDADRVADVLDASDTVLVAPVIETDLYLHERNGRRYETVTHVYAPDDELAPSVAWEPVEVPERQL</sequence>
<reference evidence="1" key="1">
    <citation type="submission" date="2023-05" db="EMBL/GenBank/DDBJ databases">
        <title>[olsenella] sp. nov., isolated from a pig farm feces dump.</title>
        <authorList>
            <person name="Chang Y.-H."/>
        </authorList>
    </citation>
    <scope>NUCLEOTIDE SEQUENCE</scope>
    <source>
        <strain evidence="1">YH-ols2217</strain>
    </source>
</reference>